<dbReference type="PANTHER" id="PTHR45624">
    <property type="entry name" value="MITOCHONDRIAL BASIC AMINO ACIDS TRANSPORTER-RELATED"/>
    <property type="match status" value="1"/>
</dbReference>
<evidence type="ECO:0000256" key="3">
    <source>
        <dbReference type="ARBA" id="ARBA00022448"/>
    </source>
</evidence>
<dbReference type="Pfam" id="PF00153">
    <property type="entry name" value="Mito_carr"/>
    <property type="match status" value="1"/>
</dbReference>
<dbReference type="PROSITE" id="PS50920">
    <property type="entry name" value="SOLCAR"/>
    <property type="match status" value="1"/>
</dbReference>
<sequence>MYHTGRTGTCKPNTSPEVPTTPPPPAAFTQLRSLVAGDVGVRLQTTGKLSTVRKTIVREGLVRVRCFPNFYSTAERASRGIISWCIYATVRSHPNVASPQHPLKYKGALDVVRKLYVESGVRSVFRGSLSTLAREGPGSAAYFATYEIDLISGAIMTAGSVHVGIDLPVDTVKSILQSGDGKLKHVLRPQFTDGGILATFLGVELAYKAMGKVF</sequence>
<dbReference type="OrthoDB" id="14252at2759"/>
<dbReference type="GO" id="GO:0031966">
    <property type="term" value="C:mitochondrial membrane"/>
    <property type="evidence" value="ECO:0007669"/>
    <property type="project" value="UniProtKB-SubCell"/>
</dbReference>
<dbReference type="EMBL" id="ML121539">
    <property type="protein sequence ID" value="RPB24986.1"/>
    <property type="molecule type" value="Genomic_DNA"/>
</dbReference>
<evidence type="ECO:0000256" key="1">
    <source>
        <dbReference type="ARBA" id="ARBA00004225"/>
    </source>
</evidence>
<dbReference type="GO" id="GO:0006839">
    <property type="term" value="P:mitochondrial transport"/>
    <property type="evidence" value="ECO:0007669"/>
    <property type="project" value="TreeGrafter"/>
</dbReference>
<dbReference type="InterPro" id="IPR050567">
    <property type="entry name" value="Mitochondrial_Carrier"/>
</dbReference>
<keyword evidence="4 10" id="KW-0812">Transmembrane</keyword>
<dbReference type="InParanoid" id="A0A3N4LQ80"/>
<dbReference type="AlphaFoldDB" id="A0A3N4LQ80"/>
<organism evidence="13 14">
    <name type="scientific">Terfezia boudieri ATCC MYA-4762</name>
    <dbReference type="NCBI Taxonomy" id="1051890"/>
    <lineage>
        <taxon>Eukaryota</taxon>
        <taxon>Fungi</taxon>
        <taxon>Dikarya</taxon>
        <taxon>Ascomycota</taxon>
        <taxon>Pezizomycotina</taxon>
        <taxon>Pezizomycetes</taxon>
        <taxon>Pezizales</taxon>
        <taxon>Pezizaceae</taxon>
        <taxon>Terfezia</taxon>
    </lineage>
</organism>
<keyword evidence="3 11" id="KW-0813">Transport</keyword>
<evidence type="ECO:0000256" key="11">
    <source>
        <dbReference type="RuleBase" id="RU000488"/>
    </source>
</evidence>
<name>A0A3N4LQ80_9PEZI</name>
<dbReference type="SUPFAM" id="SSF103506">
    <property type="entry name" value="Mitochondrial carrier"/>
    <property type="match status" value="1"/>
</dbReference>
<dbReference type="STRING" id="1051890.A0A3N4LQ80"/>
<dbReference type="Gene3D" id="1.50.40.10">
    <property type="entry name" value="Mitochondrial carrier domain"/>
    <property type="match status" value="1"/>
</dbReference>
<evidence type="ECO:0000313" key="13">
    <source>
        <dbReference type="EMBL" id="RPB24986.1"/>
    </source>
</evidence>
<evidence type="ECO:0000256" key="8">
    <source>
        <dbReference type="ARBA" id="ARBA00023128"/>
    </source>
</evidence>
<keyword evidence="7" id="KW-1133">Transmembrane helix</keyword>
<evidence type="ECO:0000256" key="7">
    <source>
        <dbReference type="ARBA" id="ARBA00022989"/>
    </source>
</evidence>
<keyword evidence="8" id="KW-0496">Mitochondrion</keyword>
<proteinExistence type="inferred from homology"/>
<comment type="similarity">
    <text evidence="2 11">Belongs to the mitochondrial carrier (TC 2.A.29) family.</text>
</comment>
<evidence type="ECO:0000256" key="9">
    <source>
        <dbReference type="ARBA" id="ARBA00023136"/>
    </source>
</evidence>
<comment type="subcellular location">
    <subcellularLocation>
        <location evidence="1">Mitochondrion membrane</location>
        <topology evidence="1">Multi-pass membrane protein</topology>
    </subcellularLocation>
</comment>
<feature type="repeat" description="Solcar" evidence="10">
    <location>
        <begin position="71"/>
        <end position="152"/>
    </location>
</feature>
<feature type="region of interest" description="Disordered" evidence="12">
    <location>
        <begin position="1"/>
        <end position="25"/>
    </location>
</feature>
<evidence type="ECO:0000256" key="12">
    <source>
        <dbReference type="SAM" id="MobiDB-lite"/>
    </source>
</evidence>
<dbReference type="GO" id="GO:0015227">
    <property type="term" value="F:O-acyl-L-carnitine transmembrane transporter activity"/>
    <property type="evidence" value="ECO:0007669"/>
    <property type="project" value="TreeGrafter"/>
</dbReference>
<keyword evidence="6" id="KW-0999">Mitochondrion inner membrane</keyword>
<evidence type="ECO:0008006" key="15">
    <source>
        <dbReference type="Google" id="ProtNLM"/>
    </source>
</evidence>
<keyword evidence="14" id="KW-1185">Reference proteome</keyword>
<accession>A0A3N4LQ80</accession>
<evidence type="ECO:0000256" key="10">
    <source>
        <dbReference type="PROSITE-ProRule" id="PRU00282"/>
    </source>
</evidence>
<feature type="compositionally biased region" description="Polar residues" evidence="12">
    <location>
        <begin position="1"/>
        <end position="11"/>
    </location>
</feature>
<evidence type="ECO:0000256" key="6">
    <source>
        <dbReference type="ARBA" id="ARBA00022792"/>
    </source>
</evidence>
<dbReference type="GO" id="GO:1902603">
    <property type="term" value="P:carnitine transmembrane transport"/>
    <property type="evidence" value="ECO:0007669"/>
    <property type="project" value="TreeGrafter"/>
</dbReference>
<reference evidence="13 14" key="1">
    <citation type="journal article" date="2018" name="Nat. Ecol. Evol.">
        <title>Pezizomycetes genomes reveal the molecular basis of ectomycorrhizal truffle lifestyle.</title>
        <authorList>
            <person name="Murat C."/>
            <person name="Payen T."/>
            <person name="Noel B."/>
            <person name="Kuo A."/>
            <person name="Morin E."/>
            <person name="Chen J."/>
            <person name="Kohler A."/>
            <person name="Krizsan K."/>
            <person name="Balestrini R."/>
            <person name="Da Silva C."/>
            <person name="Montanini B."/>
            <person name="Hainaut M."/>
            <person name="Levati E."/>
            <person name="Barry K.W."/>
            <person name="Belfiori B."/>
            <person name="Cichocki N."/>
            <person name="Clum A."/>
            <person name="Dockter R.B."/>
            <person name="Fauchery L."/>
            <person name="Guy J."/>
            <person name="Iotti M."/>
            <person name="Le Tacon F."/>
            <person name="Lindquist E.A."/>
            <person name="Lipzen A."/>
            <person name="Malagnac F."/>
            <person name="Mello A."/>
            <person name="Molinier V."/>
            <person name="Miyauchi S."/>
            <person name="Poulain J."/>
            <person name="Riccioni C."/>
            <person name="Rubini A."/>
            <person name="Sitrit Y."/>
            <person name="Splivallo R."/>
            <person name="Traeger S."/>
            <person name="Wang M."/>
            <person name="Zifcakova L."/>
            <person name="Wipf D."/>
            <person name="Zambonelli A."/>
            <person name="Paolocci F."/>
            <person name="Nowrousian M."/>
            <person name="Ottonello S."/>
            <person name="Baldrian P."/>
            <person name="Spatafora J.W."/>
            <person name="Henrissat B."/>
            <person name="Nagy L.G."/>
            <person name="Aury J.M."/>
            <person name="Wincker P."/>
            <person name="Grigoriev I.V."/>
            <person name="Bonfante P."/>
            <person name="Martin F.M."/>
        </authorList>
    </citation>
    <scope>NUCLEOTIDE SEQUENCE [LARGE SCALE GENOMIC DNA]</scope>
    <source>
        <strain evidence="13 14">ATCC MYA-4762</strain>
    </source>
</reference>
<evidence type="ECO:0000256" key="4">
    <source>
        <dbReference type="ARBA" id="ARBA00022692"/>
    </source>
</evidence>
<keyword evidence="5" id="KW-0677">Repeat</keyword>
<evidence type="ECO:0000256" key="2">
    <source>
        <dbReference type="ARBA" id="ARBA00006375"/>
    </source>
</evidence>
<gene>
    <name evidence="13" type="ORF">L211DRAFT_861584</name>
</gene>
<evidence type="ECO:0000313" key="14">
    <source>
        <dbReference type="Proteomes" id="UP000267821"/>
    </source>
</evidence>
<dbReference type="Proteomes" id="UP000267821">
    <property type="component" value="Unassembled WGS sequence"/>
</dbReference>
<protein>
    <recommendedName>
        <fullName evidence="15">Mitochondrial carrier</fullName>
    </recommendedName>
</protein>
<evidence type="ECO:0000256" key="5">
    <source>
        <dbReference type="ARBA" id="ARBA00022737"/>
    </source>
</evidence>
<dbReference type="InterPro" id="IPR023395">
    <property type="entry name" value="MCP_dom_sf"/>
</dbReference>
<dbReference type="PANTHER" id="PTHR45624:SF4">
    <property type="entry name" value="CONGESTED-LIKE TRACHEA PROTEIN-RELATED"/>
    <property type="match status" value="1"/>
</dbReference>
<keyword evidence="9 10" id="KW-0472">Membrane</keyword>
<dbReference type="InterPro" id="IPR018108">
    <property type="entry name" value="MCP_transmembrane"/>
</dbReference>